<accession>A0A1V4IWH4</accession>
<sequence>MNYICKRDYLSIRRMLNCNEDYSLLAKWLSDPAVLEYYEGKNNPFDLEKVIKKWGPRVRGEKAVIRCILEYKERAVGYIQYYRTNSDDYELKEKINLDTYKLPFGIDLFIGEIDYWNRGLGTKFIKMFVKYLFDNEKADIILIDPQTWNKRAIRCYEKAGFKALGIIKNRELFDGEYKDNLIMGMLSIN</sequence>
<evidence type="ECO:0000313" key="2">
    <source>
        <dbReference type="EMBL" id="OPJ64124.1"/>
    </source>
</evidence>
<gene>
    <name evidence="2" type="primary">aacA-aphD</name>
    <name evidence="2" type="ORF">CLORY_06710</name>
</gene>
<evidence type="ECO:0000313" key="3">
    <source>
        <dbReference type="Proteomes" id="UP000190080"/>
    </source>
</evidence>
<dbReference type="RefSeq" id="WP_079422132.1">
    <property type="nucleotide sequence ID" value="NZ_MZGV01000005.1"/>
</dbReference>
<dbReference type="PANTHER" id="PTHR43415">
    <property type="entry name" value="SPERMIDINE N(1)-ACETYLTRANSFERASE"/>
    <property type="match status" value="1"/>
</dbReference>
<dbReference type="Proteomes" id="UP000190080">
    <property type="component" value="Unassembled WGS sequence"/>
</dbReference>
<dbReference type="InterPro" id="IPR000182">
    <property type="entry name" value="GNAT_dom"/>
</dbReference>
<feature type="domain" description="N-acetyltransferase" evidence="1">
    <location>
        <begin position="10"/>
        <end position="182"/>
    </location>
</feature>
<dbReference type="Gene3D" id="3.40.630.30">
    <property type="match status" value="1"/>
</dbReference>
<dbReference type="PANTHER" id="PTHR43415:SF3">
    <property type="entry name" value="GNAT-FAMILY ACETYLTRANSFERASE"/>
    <property type="match status" value="1"/>
</dbReference>
<dbReference type="EMBL" id="MZGV01000005">
    <property type="protein sequence ID" value="OPJ64124.1"/>
    <property type="molecule type" value="Genomic_DNA"/>
</dbReference>
<name>A0A1V4IWH4_9CLOT</name>
<proteinExistence type="predicted"/>
<dbReference type="STRING" id="1450648.CLORY_06710"/>
<dbReference type="InterPro" id="IPR016181">
    <property type="entry name" value="Acyl_CoA_acyltransferase"/>
</dbReference>
<keyword evidence="3" id="KW-1185">Reference proteome</keyword>
<protein>
    <submittedName>
        <fullName evidence="2">Bifunctional AAC/APH</fullName>
    </submittedName>
</protein>
<dbReference type="OrthoDB" id="9795206at2"/>
<dbReference type="SUPFAM" id="SSF55729">
    <property type="entry name" value="Acyl-CoA N-acyltransferases (Nat)"/>
    <property type="match status" value="1"/>
</dbReference>
<dbReference type="GO" id="GO:0016747">
    <property type="term" value="F:acyltransferase activity, transferring groups other than amino-acyl groups"/>
    <property type="evidence" value="ECO:0007669"/>
    <property type="project" value="InterPro"/>
</dbReference>
<dbReference type="AlphaFoldDB" id="A0A1V4IWH4"/>
<organism evidence="2 3">
    <name type="scientific">Clostridium oryzae</name>
    <dbReference type="NCBI Taxonomy" id="1450648"/>
    <lineage>
        <taxon>Bacteria</taxon>
        <taxon>Bacillati</taxon>
        <taxon>Bacillota</taxon>
        <taxon>Clostridia</taxon>
        <taxon>Eubacteriales</taxon>
        <taxon>Clostridiaceae</taxon>
        <taxon>Clostridium</taxon>
    </lineage>
</organism>
<evidence type="ECO:0000259" key="1">
    <source>
        <dbReference type="PROSITE" id="PS51186"/>
    </source>
</evidence>
<dbReference type="Pfam" id="PF13523">
    <property type="entry name" value="Acetyltransf_8"/>
    <property type="match status" value="1"/>
</dbReference>
<comment type="caution">
    <text evidence="2">The sequence shown here is derived from an EMBL/GenBank/DDBJ whole genome shotgun (WGS) entry which is preliminary data.</text>
</comment>
<dbReference type="PROSITE" id="PS51186">
    <property type="entry name" value="GNAT"/>
    <property type="match status" value="1"/>
</dbReference>
<reference evidence="2 3" key="1">
    <citation type="submission" date="2017-03" db="EMBL/GenBank/DDBJ databases">
        <title>Genome sequence of Clostridium oryzae DSM 28571.</title>
        <authorList>
            <person name="Poehlein A."/>
            <person name="Daniel R."/>
        </authorList>
    </citation>
    <scope>NUCLEOTIDE SEQUENCE [LARGE SCALE GENOMIC DNA]</scope>
    <source>
        <strain evidence="2 3">DSM 28571</strain>
    </source>
</reference>